<dbReference type="InterPro" id="IPR011009">
    <property type="entry name" value="Kinase-like_dom_sf"/>
</dbReference>
<dbReference type="EMBL" id="VTPC01090883">
    <property type="protein sequence ID" value="KAF2880947.1"/>
    <property type="molecule type" value="Genomic_DNA"/>
</dbReference>
<evidence type="ECO:0000313" key="2">
    <source>
        <dbReference type="EMBL" id="KAF2880947.1"/>
    </source>
</evidence>
<dbReference type="InterPro" id="IPR004119">
    <property type="entry name" value="EcKL"/>
</dbReference>
<dbReference type="OrthoDB" id="6334212at2759"/>
<sequence length="421" mass="49392">MSPYNKLLSTDQCKNILSKDLNHQNFTIKSFEISSLSDKIEGFLGEHFVVIIEYDLLEEPFCHCKTRYFMKMLSGASQVITQITTALNAFAKEEFFYNFLLVEMNKNHIDVSFAPKSYICKSNIVVLEDLSMKEYRNFPKTSFFDVAHCKQALNTLAKLHSSSILYERQLGKDSNLLYLYPEMFKNVFSSKDSNNIVQKWFKHSLEGLFPIIEHIYEKDARKNDFISKLNELVKNSHDILDNASKHGCAILHGDVWSNNFLFKYKEETLTDCVLIDYQMVNYGPPSMEVLHLLYCNTRKEFRDDHLSEFIDFYYDRLQANLSSESDLNSFLPKDEFLRLCEVYKPWIKLQCICDKCVTFIPDKYVNVTNDDDLRKYLFEDRAKVILTCFENEKSFREVLSEDIEELRELVLKDLSLKSNLA</sequence>
<dbReference type="PANTHER" id="PTHR11012">
    <property type="entry name" value="PROTEIN KINASE-LIKE DOMAIN-CONTAINING"/>
    <property type="match status" value="1"/>
</dbReference>
<keyword evidence="3" id="KW-1185">Reference proteome</keyword>
<feature type="domain" description="CHK kinase-like" evidence="1">
    <location>
        <begin position="125"/>
        <end position="323"/>
    </location>
</feature>
<gene>
    <name evidence="2" type="ORF">ILUMI_25228</name>
</gene>
<dbReference type="SMART" id="SM00587">
    <property type="entry name" value="CHK"/>
    <property type="match status" value="1"/>
</dbReference>
<dbReference type="Gene3D" id="3.90.1200.10">
    <property type="match status" value="1"/>
</dbReference>
<dbReference type="AlphaFoldDB" id="A0A8K0FY25"/>
<proteinExistence type="predicted"/>
<dbReference type="SUPFAM" id="SSF56112">
    <property type="entry name" value="Protein kinase-like (PK-like)"/>
    <property type="match status" value="1"/>
</dbReference>
<dbReference type="PANTHER" id="PTHR11012:SF48">
    <property type="entry name" value="CHK KINASE-LIKE DOMAIN-CONTAINING PROTEIN-RELATED"/>
    <property type="match status" value="1"/>
</dbReference>
<protein>
    <recommendedName>
        <fullName evidence="1">CHK kinase-like domain-containing protein</fullName>
    </recommendedName>
</protein>
<organism evidence="2 3">
    <name type="scientific">Ignelater luminosus</name>
    <name type="common">Cucubano</name>
    <name type="synonym">Pyrophorus luminosus</name>
    <dbReference type="NCBI Taxonomy" id="2038154"/>
    <lineage>
        <taxon>Eukaryota</taxon>
        <taxon>Metazoa</taxon>
        <taxon>Ecdysozoa</taxon>
        <taxon>Arthropoda</taxon>
        <taxon>Hexapoda</taxon>
        <taxon>Insecta</taxon>
        <taxon>Pterygota</taxon>
        <taxon>Neoptera</taxon>
        <taxon>Endopterygota</taxon>
        <taxon>Coleoptera</taxon>
        <taxon>Polyphaga</taxon>
        <taxon>Elateriformia</taxon>
        <taxon>Elateroidea</taxon>
        <taxon>Elateridae</taxon>
        <taxon>Agrypninae</taxon>
        <taxon>Pyrophorini</taxon>
        <taxon>Ignelater</taxon>
    </lineage>
</organism>
<dbReference type="Pfam" id="PF02958">
    <property type="entry name" value="EcKL"/>
    <property type="match status" value="1"/>
</dbReference>
<dbReference type="InterPro" id="IPR015897">
    <property type="entry name" value="CHK_kinase-like"/>
</dbReference>
<reference evidence="2" key="1">
    <citation type="submission" date="2019-08" db="EMBL/GenBank/DDBJ databases">
        <title>The genome of the North American firefly Photinus pyralis.</title>
        <authorList>
            <consortium name="Photinus pyralis genome working group"/>
            <person name="Fallon T.R."/>
            <person name="Sander Lower S.E."/>
            <person name="Weng J.-K."/>
        </authorList>
    </citation>
    <scope>NUCLEOTIDE SEQUENCE</scope>
    <source>
        <strain evidence="2">TRF0915ILg1</strain>
        <tissue evidence="2">Whole body</tissue>
    </source>
</reference>
<accession>A0A8K0FY25</accession>
<name>A0A8K0FY25_IGNLU</name>
<comment type="caution">
    <text evidence="2">The sequence shown here is derived from an EMBL/GenBank/DDBJ whole genome shotgun (WGS) entry which is preliminary data.</text>
</comment>
<evidence type="ECO:0000313" key="3">
    <source>
        <dbReference type="Proteomes" id="UP000801492"/>
    </source>
</evidence>
<dbReference type="Proteomes" id="UP000801492">
    <property type="component" value="Unassembled WGS sequence"/>
</dbReference>
<evidence type="ECO:0000259" key="1">
    <source>
        <dbReference type="SMART" id="SM00587"/>
    </source>
</evidence>